<evidence type="ECO:0000256" key="4">
    <source>
        <dbReference type="ARBA" id="ARBA00023002"/>
    </source>
</evidence>
<dbReference type="GO" id="GO:0004656">
    <property type="term" value="F:procollagen-proline 4-dioxygenase activity"/>
    <property type="evidence" value="ECO:0007669"/>
    <property type="project" value="TreeGrafter"/>
</dbReference>
<keyword evidence="3" id="KW-0223">Dioxygenase</keyword>
<dbReference type="GO" id="GO:0005783">
    <property type="term" value="C:endoplasmic reticulum"/>
    <property type="evidence" value="ECO:0007669"/>
    <property type="project" value="TreeGrafter"/>
</dbReference>
<evidence type="ECO:0000313" key="9">
    <source>
        <dbReference type="Proteomes" id="UP001164286"/>
    </source>
</evidence>
<dbReference type="GO" id="GO:0005506">
    <property type="term" value="F:iron ion binding"/>
    <property type="evidence" value="ECO:0007669"/>
    <property type="project" value="InterPro"/>
</dbReference>
<dbReference type="FunFam" id="2.60.120.620:FF:000020">
    <property type="entry name" value="Unplaced genomic scaffold supercont2.4, whole genome shotgun sequence"/>
    <property type="match status" value="1"/>
</dbReference>
<dbReference type="InterPro" id="IPR005123">
    <property type="entry name" value="Oxoglu/Fe-dep_dioxygenase_dom"/>
</dbReference>
<dbReference type="GeneID" id="77728079"/>
<name>A0AA38LU90_9TREE</name>
<evidence type="ECO:0000256" key="3">
    <source>
        <dbReference type="ARBA" id="ARBA00022964"/>
    </source>
</evidence>
<feature type="region of interest" description="Disordered" evidence="6">
    <location>
        <begin position="1"/>
        <end position="40"/>
    </location>
</feature>
<dbReference type="EMBL" id="JAKWFO010000006">
    <property type="protein sequence ID" value="KAI9634574.1"/>
    <property type="molecule type" value="Genomic_DNA"/>
</dbReference>
<dbReference type="RefSeq" id="XP_052944351.1">
    <property type="nucleotide sequence ID" value="XM_053088874.1"/>
</dbReference>
<accession>A0AA38LU90</accession>
<evidence type="ECO:0000256" key="5">
    <source>
        <dbReference type="ARBA" id="ARBA00023004"/>
    </source>
</evidence>
<dbReference type="AlphaFoldDB" id="A0AA38LU90"/>
<dbReference type="InterPro" id="IPR006620">
    <property type="entry name" value="Pro_4_hyd_alph"/>
</dbReference>
<comment type="caution">
    <text evidence="8">The sequence shown here is derived from an EMBL/GenBank/DDBJ whole genome shotgun (WGS) entry which is preliminary data.</text>
</comment>
<protein>
    <recommendedName>
        <fullName evidence="7">Fe2OG dioxygenase domain-containing protein</fullName>
    </recommendedName>
</protein>
<dbReference type="PROSITE" id="PS51471">
    <property type="entry name" value="FE2OG_OXY"/>
    <property type="match status" value="1"/>
</dbReference>
<evidence type="ECO:0000259" key="7">
    <source>
        <dbReference type="PROSITE" id="PS51471"/>
    </source>
</evidence>
<dbReference type="InterPro" id="IPR045054">
    <property type="entry name" value="P4HA-like"/>
</dbReference>
<dbReference type="SMART" id="SM00702">
    <property type="entry name" value="P4Hc"/>
    <property type="match status" value="1"/>
</dbReference>
<evidence type="ECO:0000256" key="1">
    <source>
        <dbReference type="ARBA" id="ARBA00001961"/>
    </source>
</evidence>
<evidence type="ECO:0000256" key="2">
    <source>
        <dbReference type="ARBA" id="ARBA00022723"/>
    </source>
</evidence>
<keyword evidence="5" id="KW-0408">Iron</keyword>
<sequence>MGKNAQQKNKKRKRQELSAAAVASTHLPPPDSDDPTSDQLISPAELQSTLLVLRTLVENPDELSDPYLKPLKRDIHDIHRILTEGTTLGTSLTAKVSAALQESRFTDALILLFEMYTRRLPPKLGAIQRWVRECDATSDVDEEGDPEAMRCLDMILRVASMGTEAEKEADTRVVRGTKAVWRAREKTRGEIQVWGMMSAGKLFDTPPVSPYPNFRPVHHVPGPLRRPPNLYDSTVYASAPSAISLSPSPPTPARLDVPGVPGAFIILDVFTPAECLQIVQAASAIGFESDEAAEGSARAKTSILAKNFVWLADKPFLEHFYDRIKGFFPQTAPVADGAGGVVNGGGRLRGINARFRVYQYTQNQVYRPHIDGAWPAAGLHPETGEYMHDSSPPDNPLWSRYTLLVYLNQDIPTDTGCTTFFLPSPDRIGSMDSVKVAPIQGAVLCFPHGDTHGSLLHEGSAVGAGGGKIVIRTDLLYEAKGFGAFKPPASVGVKQGGKGEEGAGG</sequence>
<dbReference type="GO" id="GO:0031418">
    <property type="term" value="F:L-ascorbic acid binding"/>
    <property type="evidence" value="ECO:0007669"/>
    <property type="project" value="InterPro"/>
</dbReference>
<comment type="cofactor">
    <cofactor evidence="1">
        <name>L-ascorbate</name>
        <dbReference type="ChEBI" id="CHEBI:38290"/>
    </cofactor>
</comment>
<dbReference type="Gene3D" id="2.60.120.620">
    <property type="entry name" value="q2cbj1_9rhob like domain"/>
    <property type="match status" value="1"/>
</dbReference>
<reference evidence="8" key="1">
    <citation type="journal article" date="2022" name="G3 (Bethesda)">
        <title>High quality genome of the basidiomycete yeast Dioszegia hungarica PDD-24b-2 isolated from cloud water.</title>
        <authorList>
            <person name="Jarrige D."/>
            <person name="Haridas S."/>
            <person name="Bleykasten-Grosshans C."/>
            <person name="Joly M."/>
            <person name="Nadalig T."/>
            <person name="Sancelme M."/>
            <person name="Vuilleumier S."/>
            <person name="Grigoriev I.V."/>
            <person name="Amato P."/>
            <person name="Bringel F."/>
        </authorList>
    </citation>
    <scope>NUCLEOTIDE SEQUENCE</scope>
    <source>
        <strain evidence="8">PDD-24b-2</strain>
    </source>
</reference>
<keyword evidence="9" id="KW-1185">Reference proteome</keyword>
<feature type="domain" description="Fe2OG dioxygenase" evidence="7">
    <location>
        <begin position="350"/>
        <end position="478"/>
    </location>
</feature>
<gene>
    <name evidence="8" type="ORF">MKK02DRAFT_34221</name>
</gene>
<evidence type="ECO:0000256" key="6">
    <source>
        <dbReference type="SAM" id="MobiDB-lite"/>
    </source>
</evidence>
<keyword evidence="2" id="KW-0479">Metal-binding</keyword>
<dbReference type="PANTHER" id="PTHR10869:SF247">
    <property type="entry name" value="FE2OG DIOXYGENASE DOMAIN-CONTAINING PROTEIN"/>
    <property type="match status" value="1"/>
</dbReference>
<proteinExistence type="predicted"/>
<organism evidence="8 9">
    <name type="scientific">Dioszegia hungarica</name>
    <dbReference type="NCBI Taxonomy" id="4972"/>
    <lineage>
        <taxon>Eukaryota</taxon>
        <taxon>Fungi</taxon>
        <taxon>Dikarya</taxon>
        <taxon>Basidiomycota</taxon>
        <taxon>Agaricomycotina</taxon>
        <taxon>Tremellomycetes</taxon>
        <taxon>Tremellales</taxon>
        <taxon>Bulleribasidiaceae</taxon>
        <taxon>Dioszegia</taxon>
    </lineage>
</organism>
<keyword evidence="4" id="KW-0560">Oxidoreductase</keyword>
<evidence type="ECO:0000313" key="8">
    <source>
        <dbReference type="EMBL" id="KAI9634574.1"/>
    </source>
</evidence>
<dbReference type="Proteomes" id="UP001164286">
    <property type="component" value="Unassembled WGS sequence"/>
</dbReference>
<dbReference type="PANTHER" id="PTHR10869">
    <property type="entry name" value="PROLYL 4-HYDROXYLASE ALPHA SUBUNIT"/>
    <property type="match status" value="1"/>
</dbReference>